<reference evidence="1" key="1">
    <citation type="submission" date="2020-03" db="EMBL/GenBank/DDBJ databases">
        <title>The deep terrestrial virosphere.</title>
        <authorList>
            <person name="Holmfeldt K."/>
            <person name="Nilsson E."/>
            <person name="Simone D."/>
            <person name="Lopez-Fernandez M."/>
            <person name="Wu X."/>
            <person name="de Brujin I."/>
            <person name="Lundin D."/>
            <person name="Andersson A."/>
            <person name="Bertilsson S."/>
            <person name="Dopson M."/>
        </authorList>
    </citation>
    <scope>NUCLEOTIDE SEQUENCE</scope>
    <source>
        <strain evidence="1">TM448A00456</strain>
        <strain evidence="2">TM448B00301</strain>
    </source>
</reference>
<name>A0A6H1ZGI5_9ZZZZ</name>
<dbReference type="EMBL" id="MT144606">
    <property type="protein sequence ID" value="QJH94786.1"/>
    <property type="molecule type" value="Genomic_DNA"/>
</dbReference>
<dbReference type="AlphaFoldDB" id="A0A6H1ZGI5"/>
<proteinExistence type="predicted"/>
<gene>
    <name evidence="1" type="ORF">TM448A00456_0022</name>
    <name evidence="2" type="ORF">TM448B00301_0028</name>
</gene>
<dbReference type="EMBL" id="MT144015">
    <property type="protein sequence ID" value="QJA46582.1"/>
    <property type="molecule type" value="Genomic_DNA"/>
</dbReference>
<protein>
    <submittedName>
        <fullName evidence="1">Uncharacterized protein</fullName>
    </submittedName>
</protein>
<evidence type="ECO:0000313" key="2">
    <source>
        <dbReference type="EMBL" id="QJH94786.1"/>
    </source>
</evidence>
<accession>A0A6H1ZGI5</accession>
<sequence>MDWEQFEGRTVSVLITGKGEKKESFIGTVEVTEGDFLIINPNNPNFGLEMFYIRKDIIESIWLYKRKKEKE</sequence>
<evidence type="ECO:0000313" key="1">
    <source>
        <dbReference type="EMBL" id="QJA46582.1"/>
    </source>
</evidence>
<organism evidence="1">
    <name type="scientific">viral metagenome</name>
    <dbReference type="NCBI Taxonomy" id="1070528"/>
    <lineage>
        <taxon>unclassified sequences</taxon>
        <taxon>metagenomes</taxon>
        <taxon>organismal metagenomes</taxon>
    </lineage>
</organism>